<dbReference type="Proteomes" id="UP000827976">
    <property type="component" value="Chromosome 8"/>
</dbReference>
<name>A0ACB7VGK2_DIOAL</name>
<sequence length="76" mass="8481">MQAESEWKVGAGSNGRHGHGCGISFLKQEEEELCHLFMSFDRTAKHGSSSLEKIPTGFCWGIRRMRQAPKKIGFLG</sequence>
<protein>
    <submittedName>
        <fullName evidence="1">Uncharacterized protein</fullName>
    </submittedName>
</protein>
<evidence type="ECO:0000313" key="2">
    <source>
        <dbReference type="Proteomes" id="UP000827976"/>
    </source>
</evidence>
<accession>A0ACB7VGK2</accession>
<keyword evidence="2" id="KW-1185">Reference proteome</keyword>
<organism evidence="1 2">
    <name type="scientific">Dioscorea alata</name>
    <name type="common">Purple yam</name>
    <dbReference type="NCBI Taxonomy" id="55571"/>
    <lineage>
        <taxon>Eukaryota</taxon>
        <taxon>Viridiplantae</taxon>
        <taxon>Streptophyta</taxon>
        <taxon>Embryophyta</taxon>
        <taxon>Tracheophyta</taxon>
        <taxon>Spermatophyta</taxon>
        <taxon>Magnoliopsida</taxon>
        <taxon>Liliopsida</taxon>
        <taxon>Dioscoreales</taxon>
        <taxon>Dioscoreaceae</taxon>
        <taxon>Dioscorea</taxon>
    </lineage>
</organism>
<proteinExistence type="predicted"/>
<gene>
    <name evidence="1" type="ORF">IHE45_08G003700</name>
</gene>
<dbReference type="EMBL" id="CM037018">
    <property type="protein sequence ID" value="KAH7673364.1"/>
    <property type="molecule type" value="Genomic_DNA"/>
</dbReference>
<reference evidence="2" key="1">
    <citation type="journal article" date="2022" name="Nat. Commun.">
        <title>Chromosome evolution and the genetic basis of agronomically important traits in greater yam.</title>
        <authorList>
            <person name="Bredeson J.V."/>
            <person name="Lyons J.B."/>
            <person name="Oniyinde I.O."/>
            <person name="Okereke N.R."/>
            <person name="Kolade O."/>
            <person name="Nnabue I."/>
            <person name="Nwadili C.O."/>
            <person name="Hribova E."/>
            <person name="Parker M."/>
            <person name="Nwogha J."/>
            <person name="Shu S."/>
            <person name="Carlson J."/>
            <person name="Kariba R."/>
            <person name="Muthemba S."/>
            <person name="Knop K."/>
            <person name="Barton G.J."/>
            <person name="Sherwood A.V."/>
            <person name="Lopez-Montes A."/>
            <person name="Asiedu R."/>
            <person name="Jamnadass R."/>
            <person name="Muchugi A."/>
            <person name="Goodstein D."/>
            <person name="Egesi C.N."/>
            <person name="Featherston J."/>
            <person name="Asfaw A."/>
            <person name="Simpson G.G."/>
            <person name="Dolezel J."/>
            <person name="Hendre P.S."/>
            <person name="Van Deynze A."/>
            <person name="Kumar P.L."/>
            <person name="Obidiegwu J.E."/>
            <person name="Bhattacharjee R."/>
            <person name="Rokhsar D.S."/>
        </authorList>
    </citation>
    <scope>NUCLEOTIDE SEQUENCE [LARGE SCALE GENOMIC DNA]</scope>
    <source>
        <strain evidence="2">cv. TDa95/00328</strain>
    </source>
</reference>
<evidence type="ECO:0000313" key="1">
    <source>
        <dbReference type="EMBL" id="KAH7673364.1"/>
    </source>
</evidence>
<comment type="caution">
    <text evidence="1">The sequence shown here is derived from an EMBL/GenBank/DDBJ whole genome shotgun (WGS) entry which is preliminary data.</text>
</comment>